<reference evidence="3" key="2">
    <citation type="journal article" date="2009" name="Fungal Genet. Biol.">
        <title>The 2008 update of the Aspergillus nidulans genome annotation: a community effort.</title>
        <authorList>
            <person name="Wortman J.R."/>
            <person name="Gilsenan J.M."/>
            <person name="Joardar V."/>
            <person name="Deegan J."/>
            <person name="Clutterbuck J."/>
            <person name="Andersen M.R."/>
            <person name="Archer D."/>
            <person name="Bencina M."/>
            <person name="Braus G."/>
            <person name="Coutinho P."/>
            <person name="von Dohren H."/>
            <person name="Doonan J."/>
            <person name="Driessen A.J."/>
            <person name="Durek P."/>
            <person name="Espeso E."/>
            <person name="Fekete E."/>
            <person name="Flipphi M."/>
            <person name="Estrada C.G."/>
            <person name="Geysens S."/>
            <person name="Goldman G."/>
            <person name="de Groot P.W."/>
            <person name="Hansen K."/>
            <person name="Harris S.D."/>
            <person name="Heinekamp T."/>
            <person name="Helmstaedt K."/>
            <person name="Henrissat B."/>
            <person name="Hofmann G."/>
            <person name="Homan T."/>
            <person name="Horio T."/>
            <person name="Horiuchi H."/>
            <person name="James S."/>
            <person name="Jones M."/>
            <person name="Karaffa L."/>
            <person name="Karanyi Z."/>
            <person name="Kato M."/>
            <person name="Keller N."/>
            <person name="Kelly D.E."/>
            <person name="Kiel J.A."/>
            <person name="Kim J.M."/>
            <person name="van der Klei I.J."/>
            <person name="Klis F.M."/>
            <person name="Kovalchuk A."/>
            <person name="Krasevec N."/>
            <person name="Kubicek C.P."/>
            <person name="Liu B."/>
            <person name="Maccabe A."/>
            <person name="Meyer V."/>
            <person name="Mirabito P."/>
            <person name="Miskei M."/>
            <person name="Mos M."/>
            <person name="Mullins J."/>
            <person name="Nelson D.R."/>
            <person name="Nielsen J."/>
            <person name="Oakley B.R."/>
            <person name="Osmani S.A."/>
            <person name="Pakula T."/>
            <person name="Paszewski A."/>
            <person name="Paulsen I."/>
            <person name="Pilsyk S."/>
            <person name="Pocsi I."/>
            <person name="Punt P.J."/>
            <person name="Ram A.F."/>
            <person name="Ren Q."/>
            <person name="Robellet X."/>
            <person name="Robson G."/>
            <person name="Seiboth B."/>
            <person name="van Solingen P."/>
            <person name="Specht T."/>
            <person name="Sun J."/>
            <person name="Taheri-Talesh N."/>
            <person name="Takeshita N."/>
            <person name="Ussery D."/>
            <person name="vanKuyk P.A."/>
            <person name="Visser H."/>
            <person name="van de Vondervoort P.J."/>
            <person name="de Vries R.P."/>
            <person name="Walton J."/>
            <person name="Xiang X."/>
            <person name="Xiong Y."/>
            <person name="Zeng A.P."/>
            <person name="Brandt B.W."/>
            <person name="Cornell M.J."/>
            <person name="van den Hondel C.A."/>
            <person name="Visser J."/>
            <person name="Oliver S.G."/>
            <person name="Turner G."/>
        </authorList>
    </citation>
    <scope>GENOME REANNOTATION</scope>
    <source>
        <strain evidence="3">FGSC A4 / ATCC 38163 / CBS 112.46 / NRRL 194 / M139</strain>
    </source>
</reference>
<dbReference type="Proteomes" id="UP000000560">
    <property type="component" value="Chromosome II"/>
</dbReference>
<name>Q5B5A5_EMENI</name>
<dbReference type="VEuPathDB" id="FungiDB:AN4275"/>
<protein>
    <submittedName>
        <fullName evidence="2">Uncharacterized protein</fullName>
    </submittedName>
</protein>
<evidence type="ECO:0000313" key="3">
    <source>
        <dbReference type="Proteomes" id="UP000000560"/>
    </source>
</evidence>
<dbReference type="RefSeq" id="XP_661879.1">
    <property type="nucleotide sequence ID" value="XM_656787.1"/>
</dbReference>
<evidence type="ECO:0000256" key="1">
    <source>
        <dbReference type="SAM" id="MobiDB-lite"/>
    </source>
</evidence>
<feature type="region of interest" description="Disordered" evidence="1">
    <location>
        <begin position="23"/>
        <end position="61"/>
    </location>
</feature>
<reference evidence="3" key="1">
    <citation type="journal article" date="2005" name="Nature">
        <title>Sequencing of Aspergillus nidulans and comparative analysis with A. fumigatus and A. oryzae.</title>
        <authorList>
            <person name="Galagan J.E."/>
            <person name="Calvo S.E."/>
            <person name="Cuomo C."/>
            <person name="Ma L.J."/>
            <person name="Wortman J.R."/>
            <person name="Batzoglou S."/>
            <person name="Lee S.I."/>
            <person name="Basturkmen M."/>
            <person name="Spevak C.C."/>
            <person name="Clutterbuck J."/>
            <person name="Kapitonov V."/>
            <person name="Jurka J."/>
            <person name="Scazzocchio C."/>
            <person name="Farman M."/>
            <person name="Butler J."/>
            <person name="Purcell S."/>
            <person name="Harris S."/>
            <person name="Braus G.H."/>
            <person name="Draht O."/>
            <person name="Busch S."/>
            <person name="D'Enfert C."/>
            <person name="Bouchier C."/>
            <person name="Goldman G.H."/>
            <person name="Bell-Pedersen D."/>
            <person name="Griffiths-Jones S."/>
            <person name="Doonan J.H."/>
            <person name="Yu J."/>
            <person name="Vienken K."/>
            <person name="Pain A."/>
            <person name="Freitag M."/>
            <person name="Selker E.U."/>
            <person name="Archer D.B."/>
            <person name="Penalva M.A."/>
            <person name="Oakley B.R."/>
            <person name="Momany M."/>
            <person name="Tanaka T."/>
            <person name="Kumagai T."/>
            <person name="Asai K."/>
            <person name="Machida M."/>
            <person name="Nierman W.C."/>
            <person name="Denning D.W."/>
            <person name="Caddick M."/>
            <person name="Hynes M."/>
            <person name="Paoletti M."/>
            <person name="Fischer R."/>
            <person name="Miller B."/>
            <person name="Dyer P."/>
            <person name="Sachs M.S."/>
            <person name="Osmani S.A."/>
            <person name="Birren B.W."/>
        </authorList>
    </citation>
    <scope>NUCLEOTIDE SEQUENCE [LARGE SCALE GENOMIC DNA]</scope>
    <source>
        <strain evidence="3">FGSC A4 / ATCC 38163 / CBS 112.46 / NRRL 194 / M139</strain>
    </source>
</reference>
<dbReference type="AlphaFoldDB" id="Q5B5A5"/>
<dbReference type="GeneID" id="2873698"/>
<evidence type="ECO:0000313" key="2">
    <source>
        <dbReference type="EMBL" id="CBF74341.1"/>
    </source>
</evidence>
<accession>Q5B5A5</accession>
<dbReference type="EMBL" id="BN001302">
    <property type="protein sequence ID" value="CBF74341.1"/>
    <property type="molecule type" value="Genomic_DNA"/>
</dbReference>
<sequence length="109" mass="12056">MRLPEKQRAIWGTLHGDWGMAAALAREATEQSWSRGHKGREKNPDGSGMGGRNLPQTTSPAAYKMSRQAERIVNREDENVGSPNEVKAHENLAPQLLSEHASTQDLIIQ</sequence>
<feature type="region of interest" description="Disordered" evidence="1">
    <location>
        <begin position="75"/>
        <end position="109"/>
    </location>
</feature>
<dbReference type="KEGG" id="ani:ANIA_04275"/>
<dbReference type="InParanoid" id="Q5B5A5"/>
<dbReference type="HOGENOM" id="CLU_2183917_0_0_1"/>
<organism evidence="2 3">
    <name type="scientific">Emericella nidulans (strain FGSC A4 / ATCC 38163 / CBS 112.46 / NRRL 194 / M139)</name>
    <name type="common">Aspergillus nidulans</name>
    <dbReference type="NCBI Taxonomy" id="227321"/>
    <lineage>
        <taxon>Eukaryota</taxon>
        <taxon>Fungi</taxon>
        <taxon>Dikarya</taxon>
        <taxon>Ascomycota</taxon>
        <taxon>Pezizomycotina</taxon>
        <taxon>Eurotiomycetes</taxon>
        <taxon>Eurotiomycetidae</taxon>
        <taxon>Eurotiales</taxon>
        <taxon>Aspergillaceae</taxon>
        <taxon>Aspergillus</taxon>
        <taxon>Aspergillus subgen. Nidulantes</taxon>
    </lineage>
</organism>
<gene>
    <name evidence="2" type="ORF">ANIA_04275</name>
</gene>
<accession>C8V401</accession>
<keyword evidence="3" id="KW-1185">Reference proteome</keyword>
<proteinExistence type="predicted"/>
<feature type="compositionally biased region" description="Polar residues" evidence="1">
    <location>
        <begin position="100"/>
        <end position="109"/>
    </location>
</feature>